<reference evidence="1" key="1">
    <citation type="journal article" date="2020" name="New Phytol.">
        <title>Comparative genomics reveals dynamic genome evolution in host specialist ectomycorrhizal fungi.</title>
        <authorList>
            <person name="Lofgren L.A."/>
            <person name="Nguyen N.H."/>
            <person name="Vilgalys R."/>
            <person name="Ruytinx J."/>
            <person name="Liao H.L."/>
            <person name="Branco S."/>
            <person name="Kuo A."/>
            <person name="LaButti K."/>
            <person name="Lipzen A."/>
            <person name="Andreopoulos W."/>
            <person name="Pangilinan J."/>
            <person name="Riley R."/>
            <person name="Hundley H."/>
            <person name="Na H."/>
            <person name="Barry K."/>
            <person name="Grigoriev I.V."/>
            <person name="Stajich J.E."/>
            <person name="Kennedy P.G."/>
        </authorList>
    </citation>
    <scope>NUCLEOTIDE SEQUENCE</scope>
    <source>
        <strain evidence="1">DOB743</strain>
    </source>
</reference>
<accession>A0A9P6ZN21</accession>
<dbReference type="Proteomes" id="UP000714275">
    <property type="component" value="Unassembled WGS sequence"/>
</dbReference>
<evidence type="ECO:0000313" key="2">
    <source>
        <dbReference type="Proteomes" id="UP000714275"/>
    </source>
</evidence>
<dbReference type="AlphaFoldDB" id="A0A9P6ZN21"/>
<protein>
    <recommendedName>
        <fullName evidence="3">F-box domain-containing protein</fullName>
    </recommendedName>
</protein>
<dbReference type="OrthoDB" id="3001771at2759"/>
<gene>
    <name evidence="1" type="ORF">EV702DRAFT_628403</name>
</gene>
<evidence type="ECO:0008006" key="3">
    <source>
        <dbReference type="Google" id="ProtNLM"/>
    </source>
</evidence>
<sequence>MDGSISQESAVSAFSTAIVARSCSLFLDSGPKTRAPATDLPTEILLRIFRLVYAENISLQRESFYSDVVCEDWTHEEPLSPTLFPFAVAAVCSRWCDVAATIPEFWTRMTVTVDKSPTDISAIRACLRWSRSLPLDITVTRSVIDHNIPDEVECQRAQNVRALLRPHLNRIRRLHISVLHSATLPFLFTNLDGPAKLLQSLKLASAIDDGDSTRTRPSRGFLVAPVLDTLDIGGRCLQDGLLQKPAQTALMSKITSVNISRYRPSGANAEGLSLWQTLRTLSQLPVLDDLTLCDVHFDTNQNALVGATFSLSRLQTLAFEKLDNSHILKIVFAVLITARLSSTIITDCKVNNLGRICFTDYLTFENMDVSKNFINMLRHWNGSSLTLDNCAGVDDGFFDVMTRPFKSTSEDECYIAPRMTKLRLLNCDRFTAPALKRFIQARVRAASAPQWGFLNPQATESDEEDMLTMNTKAIGWLDVRGRGPVIPKADAAWLSEHVGMFSWDALQPDGKRCVVEYYSTKVVVK</sequence>
<organism evidence="1 2">
    <name type="scientific">Suillus placidus</name>
    <dbReference type="NCBI Taxonomy" id="48579"/>
    <lineage>
        <taxon>Eukaryota</taxon>
        <taxon>Fungi</taxon>
        <taxon>Dikarya</taxon>
        <taxon>Basidiomycota</taxon>
        <taxon>Agaricomycotina</taxon>
        <taxon>Agaricomycetes</taxon>
        <taxon>Agaricomycetidae</taxon>
        <taxon>Boletales</taxon>
        <taxon>Suillineae</taxon>
        <taxon>Suillaceae</taxon>
        <taxon>Suillus</taxon>
    </lineage>
</organism>
<keyword evidence="2" id="KW-1185">Reference proteome</keyword>
<dbReference type="EMBL" id="JABBWD010000055">
    <property type="protein sequence ID" value="KAG1771958.1"/>
    <property type="molecule type" value="Genomic_DNA"/>
</dbReference>
<evidence type="ECO:0000313" key="1">
    <source>
        <dbReference type="EMBL" id="KAG1771958.1"/>
    </source>
</evidence>
<name>A0A9P6ZN21_9AGAM</name>
<comment type="caution">
    <text evidence="1">The sequence shown here is derived from an EMBL/GenBank/DDBJ whole genome shotgun (WGS) entry which is preliminary data.</text>
</comment>
<proteinExistence type="predicted"/>